<evidence type="ECO:0000313" key="2">
    <source>
        <dbReference type="Proteomes" id="UP000256373"/>
    </source>
</evidence>
<proteinExistence type="predicted"/>
<dbReference type="AlphaFoldDB" id="A0A3D8YC17"/>
<comment type="caution">
    <text evidence="1">The sequence shown here is derived from an EMBL/GenBank/DDBJ whole genome shotgun (WGS) entry which is preliminary data.</text>
</comment>
<keyword evidence="2" id="KW-1185">Reference proteome</keyword>
<organism evidence="1 2">
    <name type="scientific">Dyadobacter luteus</name>
    <dbReference type="NCBI Taxonomy" id="2259619"/>
    <lineage>
        <taxon>Bacteria</taxon>
        <taxon>Pseudomonadati</taxon>
        <taxon>Bacteroidota</taxon>
        <taxon>Cytophagia</taxon>
        <taxon>Cytophagales</taxon>
        <taxon>Spirosomataceae</taxon>
        <taxon>Dyadobacter</taxon>
    </lineage>
</organism>
<accession>A0A3D8YC17</accession>
<gene>
    <name evidence="1" type="ORF">DSL64_12210</name>
</gene>
<dbReference type="RefSeq" id="WP_115831187.1">
    <property type="nucleotide sequence ID" value="NZ_QNUL01000008.1"/>
</dbReference>
<reference evidence="1 2" key="1">
    <citation type="submission" date="2018-07" db="EMBL/GenBank/DDBJ databases">
        <title>Dyadobacter roseus sp. nov., isolated from rose rhizosphere soil.</title>
        <authorList>
            <person name="Chen L."/>
        </authorList>
    </citation>
    <scope>NUCLEOTIDE SEQUENCE [LARGE SCALE GENOMIC DNA]</scope>
    <source>
        <strain evidence="1 2">RS19</strain>
    </source>
</reference>
<name>A0A3D8YC17_9BACT</name>
<dbReference type="Proteomes" id="UP000256373">
    <property type="component" value="Unassembled WGS sequence"/>
</dbReference>
<dbReference type="EMBL" id="QNUL01000008">
    <property type="protein sequence ID" value="REA61215.1"/>
    <property type="molecule type" value="Genomic_DNA"/>
</dbReference>
<sequence>MMIKKYSILLVGFLAIACGKENKTETDKGGMVIVNDTIPEIRTNIKKEAVASFSEPVPDKDKLNDWKFSVDAYETGKTFQYLLKIRYKELQVKDSLTLPDFGIMPTIELQKGSEDFSCIVGFKGKENEFKEYKKVFIDNGELRITTIKAYRRTLQRKK</sequence>
<evidence type="ECO:0008006" key="3">
    <source>
        <dbReference type="Google" id="ProtNLM"/>
    </source>
</evidence>
<dbReference type="PROSITE" id="PS51257">
    <property type="entry name" value="PROKAR_LIPOPROTEIN"/>
    <property type="match status" value="1"/>
</dbReference>
<protein>
    <recommendedName>
        <fullName evidence="3">Lipoprotein</fullName>
    </recommendedName>
</protein>
<evidence type="ECO:0000313" key="1">
    <source>
        <dbReference type="EMBL" id="REA61215.1"/>
    </source>
</evidence>
<dbReference type="OrthoDB" id="667337at2"/>